<comment type="caution">
    <text evidence="4">The sequence shown here is derived from an EMBL/GenBank/DDBJ whole genome shotgun (WGS) entry which is preliminary data.</text>
</comment>
<dbReference type="AlphaFoldDB" id="A0A9P6EX57"/>
<evidence type="ECO:0000256" key="1">
    <source>
        <dbReference type="ARBA" id="ARBA00038090"/>
    </source>
</evidence>
<reference evidence="4" key="1">
    <citation type="journal article" date="2020" name="Fungal Divers.">
        <title>Resolving the Mortierellaceae phylogeny through synthesis of multi-gene phylogenetics and phylogenomics.</title>
        <authorList>
            <person name="Vandepol N."/>
            <person name="Liber J."/>
            <person name="Desiro A."/>
            <person name="Na H."/>
            <person name="Kennedy M."/>
            <person name="Barry K."/>
            <person name="Grigoriev I.V."/>
            <person name="Miller A.N."/>
            <person name="O'Donnell K."/>
            <person name="Stajich J.E."/>
            <person name="Bonito G."/>
        </authorList>
    </citation>
    <scope>NUCLEOTIDE SEQUENCE</scope>
    <source>
        <strain evidence="4">NRRL 2591</strain>
    </source>
</reference>
<feature type="region of interest" description="Disordered" evidence="2">
    <location>
        <begin position="143"/>
        <end position="171"/>
    </location>
</feature>
<dbReference type="InterPro" id="IPR019191">
    <property type="entry name" value="Essential_protein_Yae1_N"/>
</dbReference>
<dbReference type="PANTHER" id="PTHR28532:SF1">
    <property type="entry name" value="ORAL CANCER OVEREXPRESSED 1"/>
    <property type="match status" value="1"/>
</dbReference>
<sequence length="239" mass="26376">MANTEYELSKELDLDALVHLENMFVEFGREDGMAAGERNGAIEGRVMGCEKGFELSREVGYYAGCAQLWKTLAQQDPERISEKSLKKINSLLDLIDSFPRQNQLDDDVVALLDRIRGKFKTVASALQTAERYIDAPKSKIKSYNGIRSDGNNSNSHYDDDYGTIQDQVGGGASSQQSVKVATYQGSQGEPSLSLIPELSVDCGVFAMATNGADTKMISRWVRMQWDPGVADTREPEIGF</sequence>
<dbReference type="PANTHER" id="PTHR28532">
    <property type="entry name" value="GEO13458P1"/>
    <property type="match status" value="1"/>
</dbReference>
<name>A0A9P6EX57_9FUNG</name>
<feature type="domain" description="Essential protein Yae1 N-terminal" evidence="3">
    <location>
        <begin position="30"/>
        <end position="66"/>
    </location>
</feature>
<organism evidence="4 5">
    <name type="scientific">Mortierella hygrophila</name>
    <dbReference type="NCBI Taxonomy" id="979708"/>
    <lineage>
        <taxon>Eukaryota</taxon>
        <taxon>Fungi</taxon>
        <taxon>Fungi incertae sedis</taxon>
        <taxon>Mucoromycota</taxon>
        <taxon>Mortierellomycotina</taxon>
        <taxon>Mortierellomycetes</taxon>
        <taxon>Mortierellales</taxon>
        <taxon>Mortierellaceae</taxon>
        <taxon>Mortierella</taxon>
    </lineage>
</organism>
<dbReference type="Proteomes" id="UP000723463">
    <property type="component" value="Unassembled WGS sequence"/>
</dbReference>
<comment type="similarity">
    <text evidence="1">Belongs to the LTO1 family.</text>
</comment>
<evidence type="ECO:0000259" key="3">
    <source>
        <dbReference type="Pfam" id="PF09811"/>
    </source>
</evidence>
<dbReference type="EMBL" id="JAAAXW010000509">
    <property type="protein sequence ID" value="KAF9536924.1"/>
    <property type="molecule type" value="Genomic_DNA"/>
</dbReference>
<gene>
    <name evidence="4" type="ORF">EC957_009354</name>
</gene>
<evidence type="ECO:0000313" key="5">
    <source>
        <dbReference type="Proteomes" id="UP000723463"/>
    </source>
</evidence>
<dbReference type="InterPro" id="IPR052436">
    <property type="entry name" value="LTO1_adapter"/>
</dbReference>
<dbReference type="Pfam" id="PF09811">
    <property type="entry name" value="Yae1_N"/>
    <property type="match status" value="1"/>
</dbReference>
<accession>A0A9P6EX57</accession>
<proteinExistence type="inferred from homology"/>
<evidence type="ECO:0000313" key="4">
    <source>
        <dbReference type="EMBL" id="KAF9536924.1"/>
    </source>
</evidence>
<protein>
    <recommendedName>
        <fullName evidence="3">Essential protein Yae1 N-terminal domain-containing protein</fullName>
    </recommendedName>
</protein>
<evidence type="ECO:0000256" key="2">
    <source>
        <dbReference type="SAM" id="MobiDB-lite"/>
    </source>
</evidence>
<keyword evidence="5" id="KW-1185">Reference proteome</keyword>